<protein>
    <recommendedName>
        <fullName evidence="7">LTXXQ motif family protein</fullName>
    </recommendedName>
</protein>
<keyword evidence="5" id="KW-1185">Reference proteome</keyword>
<dbReference type="GO" id="GO:0042597">
    <property type="term" value="C:periplasmic space"/>
    <property type="evidence" value="ECO:0007669"/>
    <property type="project" value="InterPro"/>
</dbReference>
<reference evidence="3 6" key="2">
    <citation type="submission" date="2016-10" db="EMBL/GenBank/DDBJ databases">
        <title>Hydorgenophaga sp. LPB0072 isolated from gastropod.</title>
        <authorList>
            <person name="Kim E."/>
            <person name="Yi H."/>
        </authorList>
    </citation>
    <scope>NUCLEOTIDE SEQUENCE [LARGE SCALE GENOMIC DNA]</scope>
    <source>
        <strain evidence="3 6">LPB0072</strain>
    </source>
</reference>
<organism evidence="3 6">
    <name type="scientific">Hydrogenophaga crassostreae</name>
    <dbReference type="NCBI Taxonomy" id="1763535"/>
    <lineage>
        <taxon>Bacteria</taxon>
        <taxon>Pseudomonadati</taxon>
        <taxon>Pseudomonadota</taxon>
        <taxon>Betaproteobacteria</taxon>
        <taxon>Burkholderiales</taxon>
        <taxon>Comamonadaceae</taxon>
        <taxon>Hydrogenophaga</taxon>
    </lineage>
</organism>
<name>A0A167GF98_9BURK</name>
<feature type="chain" id="PRO_5043545532" description="LTXXQ motif family protein" evidence="2">
    <location>
        <begin position="28"/>
        <end position="209"/>
    </location>
</feature>
<feature type="compositionally biased region" description="Basic and acidic residues" evidence="1">
    <location>
        <begin position="190"/>
        <end position="209"/>
    </location>
</feature>
<dbReference type="Gene3D" id="1.20.120.1490">
    <property type="match status" value="1"/>
</dbReference>
<feature type="region of interest" description="Disordered" evidence="1">
    <location>
        <begin position="159"/>
        <end position="209"/>
    </location>
</feature>
<evidence type="ECO:0000313" key="6">
    <source>
        <dbReference type="Proteomes" id="UP000185680"/>
    </source>
</evidence>
<gene>
    <name evidence="3" type="ORF">LPB072_00325</name>
    <name evidence="4" type="ORF">LPB72_22600</name>
</gene>
<dbReference type="RefSeq" id="WP_066096826.1">
    <property type="nucleotide sequence ID" value="NZ_CP017476.1"/>
</dbReference>
<feature type="compositionally biased region" description="Basic residues" evidence="1">
    <location>
        <begin position="176"/>
        <end position="189"/>
    </location>
</feature>
<dbReference type="EMBL" id="LVWD01000043">
    <property type="protein sequence ID" value="OAD39373.1"/>
    <property type="molecule type" value="Genomic_DNA"/>
</dbReference>
<dbReference type="OrthoDB" id="5298564at2"/>
<evidence type="ECO:0000256" key="1">
    <source>
        <dbReference type="SAM" id="MobiDB-lite"/>
    </source>
</evidence>
<dbReference type="InterPro" id="IPR012899">
    <property type="entry name" value="LTXXQ"/>
</dbReference>
<evidence type="ECO:0000313" key="3">
    <source>
        <dbReference type="EMBL" id="AOW11535.1"/>
    </source>
</evidence>
<feature type="signal peptide" evidence="2">
    <location>
        <begin position="1"/>
        <end position="27"/>
    </location>
</feature>
<evidence type="ECO:0000313" key="4">
    <source>
        <dbReference type="EMBL" id="OAD39373.1"/>
    </source>
</evidence>
<dbReference type="Pfam" id="PF07813">
    <property type="entry name" value="LTXXQ"/>
    <property type="match status" value="1"/>
</dbReference>
<evidence type="ECO:0000313" key="5">
    <source>
        <dbReference type="Proteomes" id="UP000185657"/>
    </source>
</evidence>
<dbReference type="AlphaFoldDB" id="A0A167GF98"/>
<sequence>MKLNFKSTLIATSIAAGLFGVSAFAVAQNADGKTPNTEMRAQHMAQKADGKGEMHNKHRAERMEKMQKRMAERQAKLKAELKLAPEQEAAWTAFVERTAHEPRMAGKRDGAQREDWSKLTTPERLDKMQARHAERSAEMTKRIDATKSFYATLTPEQQKTFDSQSMRGFQRAGMKGGKRGMGKHGHHHGEHMDHKKGSRSAEDMPAKTS</sequence>
<keyword evidence="2" id="KW-0732">Signal</keyword>
<evidence type="ECO:0000256" key="2">
    <source>
        <dbReference type="SAM" id="SignalP"/>
    </source>
</evidence>
<evidence type="ECO:0008006" key="7">
    <source>
        <dbReference type="Google" id="ProtNLM"/>
    </source>
</evidence>
<reference evidence="4 5" key="1">
    <citation type="submission" date="2016-02" db="EMBL/GenBank/DDBJ databases">
        <title>Draft genome sequence of Hydrogenophaga sp. LPB0072.</title>
        <authorList>
            <person name="Shin S.-K."/>
            <person name="Yi H."/>
        </authorList>
    </citation>
    <scope>NUCLEOTIDE SEQUENCE [LARGE SCALE GENOMIC DNA]</scope>
    <source>
        <strain evidence="4 5">LPB0072</strain>
    </source>
</reference>
<dbReference type="Proteomes" id="UP000185657">
    <property type="component" value="Unassembled WGS sequence"/>
</dbReference>
<accession>A0A167GF98</accession>
<dbReference type="KEGG" id="hyl:LPB072_00325"/>
<dbReference type="EMBL" id="CP017476">
    <property type="protein sequence ID" value="AOW11535.1"/>
    <property type="molecule type" value="Genomic_DNA"/>
</dbReference>
<proteinExistence type="predicted"/>
<dbReference type="Proteomes" id="UP000185680">
    <property type="component" value="Chromosome"/>
</dbReference>
<dbReference type="STRING" id="1763535.LPB072_00325"/>